<proteinExistence type="predicted"/>
<dbReference type="EMBL" id="JAUIYO010000011">
    <property type="protein sequence ID" value="MFK2826504.1"/>
    <property type="molecule type" value="Genomic_DNA"/>
</dbReference>
<dbReference type="NCBIfam" id="TIGR02905">
    <property type="entry name" value="spore_yutH"/>
    <property type="match status" value="1"/>
</dbReference>
<dbReference type="Proteomes" id="UP001619911">
    <property type="component" value="Unassembled WGS sequence"/>
</dbReference>
<name>A0ABW8ICT9_9BACI</name>
<gene>
    <name evidence="1" type="primary">yutH</name>
    <name evidence="1" type="ORF">QYG89_12650</name>
</gene>
<accession>A0ABW8ICT9</accession>
<sequence length="337" mass="39653">MDGKQLLMKHFQVKAERVPFDSEAMCYESNGILYLIIDVTKKEQKYLYELHQMSRHMIGQGEKGVATFLPDQSGHFLLTEEKKEFVVLASRRMSPLTTFTGGELAKFHLRGQSLPLRVQHASEFGSWKDKWEQRLENMEKAVGKLVKERNDSFARLIIESFPYYMGLAENAIQYVADTEMDESPGEWDVGVICQMPFRETAWTQEPAIHHPFNWIFDHAARDVAEWIRLRYWQGSLLYRSNLAVFIRQYEQMRPLSPFAWRLIYGRLLFPAHYFDCAESYFSAASFHLKKENEEKLKKYMTYSHEHEKFLAFFYEQAGVPVRQFNLPKIPWLGSTIS</sequence>
<dbReference type="InterPro" id="IPR014254">
    <property type="entry name" value="Spore_coat_YutH"/>
</dbReference>
<evidence type="ECO:0000313" key="2">
    <source>
        <dbReference type="Proteomes" id="UP001619911"/>
    </source>
</evidence>
<organism evidence="1 2">
    <name type="scientific">Bacillus lumedeiriae</name>
    <dbReference type="NCBI Taxonomy" id="3058829"/>
    <lineage>
        <taxon>Bacteria</taxon>
        <taxon>Bacillati</taxon>
        <taxon>Bacillota</taxon>
        <taxon>Bacilli</taxon>
        <taxon>Bacillales</taxon>
        <taxon>Bacillaceae</taxon>
        <taxon>Bacillus</taxon>
    </lineage>
</organism>
<keyword evidence="2" id="KW-1185">Reference proteome</keyword>
<dbReference type="InterPro" id="IPR047175">
    <property type="entry name" value="CotS-like"/>
</dbReference>
<reference evidence="1 2" key="1">
    <citation type="submission" date="2023-07" db="EMBL/GenBank/DDBJ databases">
        <title>Bacillus lucianemedeirus sp. nov, a new species isolated from an immunobiological production facility.</title>
        <authorList>
            <person name="Costa L.V."/>
            <person name="Miranda R.V.S.L."/>
            <person name="Brandao M.L.L."/>
            <person name="Reis C.M.F."/>
            <person name="Frazao A.M."/>
            <person name="Cruz F.V."/>
            <person name="Baio P.V.P."/>
            <person name="Veras J.F.C."/>
            <person name="Ramos J.N."/>
            <person name="Vieira V."/>
        </authorList>
    </citation>
    <scope>NUCLEOTIDE SEQUENCE [LARGE SCALE GENOMIC DNA]</scope>
    <source>
        <strain evidence="1 2">B190/17</strain>
    </source>
</reference>
<dbReference type="InterPro" id="IPR011009">
    <property type="entry name" value="Kinase-like_dom_sf"/>
</dbReference>
<protein>
    <submittedName>
        <fullName evidence="1">Spore coat protein YutH</fullName>
    </submittedName>
</protein>
<comment type="caution">
    <text evidence="1">The sequence shown here is derived from an EMBL/GenBank/DDBJ whole genome shotgun (WGS) entry which is preliminary data.</text>
</comment>
<dbReference type="RefSeq" id="WP_404317888.1">
    <property type="nucleotide sequence ID" value="NZ_JAUIYO010000011.1"/>
</dbReference>
<dbReference type="PANTHER" id="PTHR39179:SF2">
    <property type="entry name" value="ENDOSPORE COAT-ASSOCIATED PROTEIN YUTH"/>
    <property type="match status" value="1"/>
</dbReference>
<evidence type="ECO:0000313" key="1">
    <source>
        <dbReference type="EMBL" id="MFK2826504.1"/>
    </source>
</evidence>
<dbReference type="PANTHER" id="PTHR39179">
    <property type="entry name" value="SPORE COAT PROTEIN I"/>
    <property type="match status" value="1"/>
</dbReference>
<keyword evidence="1" id="KW-0167">Capsid protein</keyword>
<dbReference type="SUPFAM" id="SSF56112">
    <property type="entry name" value="Protein kinase-like (PK-like)"/>
    <property type="match status" value="1"/>
</dbReference>
<dbReference type="Gene3D" id="3.90.1200.10">
    <property type="match status" value="1"/>
</dbReference>
<keyword evidence="1" id="KW-0946">Virion</keyword>